<evidence type="ECO:0000313" key="15">
    <source>
        <dbReference type="Proteomes" id="UP001374579"/>
    </source>
</evidence>
<evidence type="ECO:0000256" key="3">
    <source>
        <dbReference type="ARBA" id="ARBA00022771"/>
    </source>
</evidence>
<dbReference type="Pfam" id="PF25811">
    <property type="entry name" value="CAK-anch_MAT1"/>
    <property type="match status" value="1"/>
</dbReference>
<feature type="region of interest" description="Disordered" evidence="12">
    <location>
        <begin position="205"/>
        <end position="225"/>
    </location>
</feature>
<dbReference type="GO" id="GO:0061575">
    <property type="term" value="F:cyclin-dependent protein serine/threonine kinase activator activity"/>
    <property type="evidence" value="ECO:0007669"/>
    <property type="project" value="InterPro"/>
</dbReference>
<dbReference type="PANTHER" id="PTHR12683:SF13">
    <property type="entry name" value="CDK-ACTIVATING KINASE ASSEMBLY FACTOR MAT1"/>
    <property type="match status" value="1"/>
</dbReference>
<evidence type="ECO:0000256" key="9">
    <source>
        <dbReference type="ARBA" id="ARBA00083888"/>
    </source>
</evidence>
<dbReference type="InterPro" id="IPR017907">
    <property type="entry name" value="Znf_RING_CS"/>
</dbReference>
<dbReference type="GO" id="GO:0008270">
    <property type="term" value="F:zinc ion binding"/>
    <property type="evidence" value="ECO:0007669"/>
    <property type="project" value="UniProtKB-KW"/>
</dbReference>
<evidence type="ECO:0000256" key="10">
    <source>
        <dbReference type="PROSITE-ProRule" id="PRU00175"/>
    </source>
</evidence>
<dbReference type="InterPro" id="IPR004575">
    <property type="entry name" value="MAT1/Tfb3"/>
</dbReference>
<dbReference type="FunFam" id="3.30.40.10:FF:000037">
    <property type="entry name" value="Cdk-activating kinase assembly factor MAT1, centre"/>
    <property type="match status" value="1"/>
</dbReference>
<feature type="coiled-coil region" evidence="11">
    <location>
        <begin position="115"/>
        <end position="142"/>
    </location>
</feature>
<evidence type="ECO:0000256" key="12">
    <source>
        <dbReference type="SAM" id="MobiDB-lite"/>
    </source>
</evidence>
<organism evidence="14 15">
    <name type="scientific">Littorina saxatilis</name>
    <dbReference type="NCBI Taxonomy" id="31220"/>
    <lineage>
        <taxon>Eukaryota</taxon>
        <taxon>Metazoa</taxon>
        <taxon>Spiralia</taxon>
        <taxon>Lophotrochozoa</taxon>
        <taxon>Mollusca</taxon>
        <taxon>Gastropoda</taxon>
        <taxon>Caenogastropoda</taxon>
        <taxon>Littorinimorpha</taxon>
        <taxon>Littorinoidea</taxon>
        <taxon>Littorinidae</taxon>
        <taxon>Littorina</taxon>
    </lineage>
</organism>
<dbReference type="InterPro" id="IPR013083">
    <property type="entry name" value="Znf_RING/FYVE/PHD"/>
</dbReference>
<evidence type="ECO:0000313" key="14">
    <source>
        <dbReference type="EMBL" id="KAK7103345.1"/>
    </source>
</evidence>
<evidence type="ECO:0000256" key="8">
    <source>
        <dbReference type="ARBA" id="ARBA00077720"/>
    </source>
</evidence>
<comment type="caution">
    <text evidence="14">The sequence shown here is derived from an EMBL/GenBank/DDBJ whole genome shotgun (WGS) entry which is preliminary data.</text>
</comment>
<evidence type="ECO:0000256" key="1">
    <source>
        <dbReference type="ARBA" id="ARBA00004123"/>
    </source>
</evidence>
<evidence type="ECO:0000256" key="11">
    <source>
        <dbReference type="SAM" id="Coils"/>
    </source>
</evidence>
<evidence type="ECO:0000256" key="6">
    <source>
        <dbReference type="ARBA" id="ARBA00074719"/>
    </source>
</evidence>
<keyword evidence="15" id="KW-1185">Reference proteome</keyword>
<protein>
    <recommendedName>
        <fullName evidence="6">CDK-activating kinase assembly factor MAT1</fullName>
    </recommendedName>
    <alternativeName>
        <fullName evidence="9">CDK7/cyclin-H assembly factor</fullName>
    </alternativeName>
    <alternativeName>
        <fullName evidence="7">Menage a trois</fullName>
    </alternativeName>
    <alternativeName>
        <fullName evidence="8">RING finger protein MAT1</fullName>
    </alternativeName>
</protein>
<dbReference type="InterPro" id="IPR057657">
    <property type="entry name" value="MAT1_CAK-anch"/>
</dbReference>
<dbReference type="Gene3D" id="3.30.40.10">
    <property type="entry name" value="Zinc/RING finger domain, C3HC4 (zinc finger)"/>
    <property type="match status" value="1"/>
</dbReference>
<evidence type="ECO:0000256" key="5">
    <source>
        <dbReference type="ARBA" id="ARBA00023242"/>
    </source>
</evidence>
<reference evidence="14 15" key="1">
    <citation type="submission" date="2024-02" db="EMBL/GenBank/DDBJ databases">
        <title>Chromosome-scale genome assembly of the rough periwinkle Littorina saxatilis.</title>
        <authorList>
            <person name="De Jode A."/>
            <person name="Faria R."/>
            <person name="Formenti G."/>
            <person name="Sims Y."/>
            <person name="Smith T.P."/>
            <person name="Tracey A."/>
            <person name="Wood J.M.D."/>
            <person name="Zagrodzka Z.B."/>
            <person name="Johannesson K."/>
            <person name="Butlin R.K."/>
            <person name="Leder E.H."/>
        </authorList>
    </citation>
    <scope>NUCLEOTIDE SEQUENCE [LARGE SCALE GENOMIC DNA]</scope>
    <source>
        <strain evidence="14">Snail1</strain>
        <tissue evidence="14">Muscle</tissue>
    </source>
</reference>
<dbReference type="GO" id="GO:0005675">
    <property type="term" value="C:transcription factor TFIIH holo complex"/>
    <property type="evidence" value="ECO:0007669"/>
    <property type="project" value="InterPro"/>
</dbReference>
<evidence type="ECO:0000256" key="7">
    <source>
        <dbReference type="ARBA" id="ARBA00077380"/>
    </source>
</evidence>
<dbReference type="SUPFAM" id="SSF57850">
    <property type="entry name" value="RING/U-box"/>
    <property type="match status" value="1"/>
</dbReference>
<dbReference type="GO" id="GO:0006289">
    <property type="term" value="P:nucleotide-excision repair"/>
    <property type="evidence" value="ECO:0007669"/>
    <property type="project" value="InterPro"/>
</dbReference>
<comment type="subcellular location">
    <subcellularLocation>
        <location evidence="1">Nucleus</location>
    </subcellularLocation>
</comment>
<dbReference type="CDD" id="cd16517">
    <property type="entry name" value="RING-HC_MAT1"/>
    <property type="match status" value="1"/>
</dbReference>
<dbReference type="InterPro" id="IPR001841">
    <property type="entry name" value="Znf_RING"/>
</dbReference>
<dbReference type="PROSITE" id="PS50089">
    <property type="entry name" value="ZF_RING_2"/>
    <property type="match status" value="1"/>
</dbReference>
<keyword evidence="5" id="KW-0539">Nucleus</keyword>
<dbReference type="Proteomes" id="UP001374579">
    <property type="component" value="Unassembled WGS sequence"/>
</dbReference>
<keyword evidence="2" id="KW-0479">Metal-binding</keyword>
<keyword evidence="4" id="KW-0862">Zinc</keyword>
<evidence type="ECO:0000259" key="13">
    <source>
        <dbReference type="PROSITE" id="PS50089"/>
    </source>
</evidence>
<dbReference type="PROSITE" id="PS00518">
    <property type="entry name" value="ZF_RING_1"/>
    <property type="match status" value="1"/>
</dbReference>
<dbReference type="InterPro" id="IPR015877">
    <property type="entry name" value="MAT1_centre"/>
</dbReference>
<dbReference type="SMART" id="SM00184">
    <property type="entry name" value="RING"/>
    <property type="match status" value="1"/>
</dbReference>
<sequence>MEEQGCPRCKTTKYRNPSLKLMVNACGHSLCESCVDLLFIKGSGVCPECGVALRRNNYRLQVFEDAGVEKEVDIRKKVLRDFNKKEEDFGSLQDYNDYLEKVETIIFNLASGVEVESTRKMIEQYKKENKEFIKKNQSKLSRDEEYLEELIDMEKQEAASRKQTTMEEETREKALKRKHKDALIDELMFSDMPANAIMATHKQTSVVTKKEEETRPPPSAAPTFSTGMRFTQQSVFNTGGQVTESKPYVFTPLELETCGPPYPDIHSIMNDGFLSNVRPSTEMELAGGFEPQVACQRALQDTFCGLYYFPPMNQPCASPNSSGSWSQGNSNSPMCVS</sequence>
<name>A0AAN9BHJ9_9CAEN</name>
<dbReference type="NCBIfam" id="TIGR00570">
    <property type="entry name" value="cdk7"/>
    <property type="match status" value="1"/>
</dbReference>
<evidence type="ECO:0000256" key="4">
    <source>
        <dbReference type="ARBA" id="ARBA00022833"/>
    </source>
</evidence>
<proteinExistence type="predicted"/>
<keyword evidence="3 10" id="KW-0863">Zinc-finger</keyword>
<dbReference type="GO" id="GO:0006357">
    <property type="term" value="P:regulation of transcription by RNA polymerase II"/>
    <property type="evidence" value="ECO:0007669"/>
    <property type="project" value="TreeGrafter"/>
</dbReference>
<feature type="domain" description="RING-type" evidence="13">
    <location>
        <begin position="6"/>
        <end position="49"/>
    </location>
</feature>
<accession>A0AAN9BHJ9</accession>
<dbReference type="EMBL" id="JBAMIC010000008">
    <property type="protein sequence ID" value="KAK7103345.1"/>
    <property type="molecule type" value="Genomic_DNA"/>
</dbReference>
<gene>
    <name evidence="14" type="ORF">V1264_018264</name>
</gene>
<keyword evidence="11" id="KW-0175">Coiled coil</keyword>
<dbReference type="PANTHER" id="PTHR12683">
    <property type="entry name" value="CDK-ACTIVATING KINASE ASSEMBLY FACTOR MAT1"/>
    <property type="match status" value="1"/>
</dbReference>
<dbReference type="AlphaFoldDB" id="A0AAN9BHJ9"/>
<dbReference type="Pfam" id="PF06391">
    <property type="entry name" value="MAT1"/>
    <property type="match status" value="1"/>
</dbReference>
<dbReference type="Pfam" id="PF17121">
    <property type="entry name" value="zf-C3HC4_5"/>
    <property type="match status" value="1"/>
</dbReference>
<evidence type="ECO:0000256" key="2">
    <source>
        <dbReference type="ARBA" id="ARBA00022723"/>
    </source>
</evidence>